<dbReference type="EMBL" id="LATX01002426">
    <property type="protein sequence ID" value="KTB29616.1"/>
    <property type="molecule type" value="Genomic_DNA"/>
</dbReference>
<proteinExistence type="predicted"/>
<organism evidence="1 2">
    <name type="scientific">Moniliophthora roreri</name>
    <name type="common">Frosty pod rot fungus</name>
    <name type="synonym">Monilia roreri</name>
    <dbReference type="NCBI Taxonomy" id="221103"/>
    <lineage>
        <taxon>Eukaryota</taxon>
        <taxon>Fungi</taxon>
        <taxon>Dikarya</taxon>
        <taxon>Basidiomycota</taxon>
        <taxon>Agaricomycotina</taxon>
        <taxon>Agaricomycetes</taxon>
        <taxon>Agaricomycetidae</taxon>
        <taxon>Agaricales</taxon>
        <taxon>Marasmiineae</taxon>
        <taxon>Marasmiaceae</taxon>
        <taxon>Moniliophthora</taxon>
    </lineage>
</organism>
<dbReference type="AlphaFoldDB" id="A0A0W0EZU8"/>
<evidence type="ECO:0000313" key="2">
    <source>
        <dbReference type="Proteomes" id="UP000054988"/>
    </source>
</evidence>
<accession>A0A0W0EZU8</accession>
<protein>
    <submittedName>
        <fullName evidence="1">Uncharacterized protein</fullName>
    </submittedName>
</protein>
<evidence type="ECO:0000313" key="1">
    <source>
        <dbReference type="EMBL" id="KTB29616.1"/>
    </source>
</evidence>
<gene>
    <name evidence="1" type="ORF">WG66_17812</name>
</gene>
<reference evidence="1 2" key="1">
    <citation type="submission" date="2015-12" db="EMBL/GenBank/DDBJ databases">
        <title>Draft genome sequence of Moniliophthora roreri, the causal agent of frosty pod rot of cacao.</title>
        <authorList>
            <person name="Aime M.C."/>
            <person name="Diaz-Valderrama J.R."/>
            <person name="Kijpornyongpan T."/>
            <person name="Phillips-Mora W."/>
        </authorList>
    </citation>
    <scope>NUCLEOTIDE SEQUENCE [LARGE SCALE GENOMIC DNA]</scope>
    <source>
        <strain evidence="1 2">MCA 2952</strain>
    </source>
</reference>
<sequence length="209" mass="24407">MGKKSKKGKGKNQVESMGWVHGKKLEILTSCYEDYKRSKADMVQSTTKALLARFSFDLPFEKDPKEGVNYTPPDINTFPEGPIRKAEEDRQAKVLEERKKKIHNWTNYHWNIKVTKSNEKLVQDEFNASWAAGPKQILKPSQMLAEINRFCRERFNNDEDPEFVKRVIAKNTKIYSENMKRYLERGKWTGTAEEYAKYVDSYLVLSIIA</sequence>
<dbReference type="Proteomes" id="UP000054988">
    <property type="component" value="Unassembled WGS sequence"/>
</dbReference>
<name>A0A0W0EZU8_MONRR</name>
<comment type="caution">
    <text evidence="1">The sequence shown here is derived from an EMBL/GenBank/DDBJ whole genome shotgun (WGS) entry which is preliminary data.</text>
</comment>